<dbReference type="RefSeq" id="XP_023941914.1">
    <property type="nucleotide sequence ID" value="XM_024086146.2"/>
</dbReference>
<dbReference type="AlphaFoldDB" id="A0A6J1NFQ2"/>
<evidence type="ECO:0000256" key="1">
    <source>
        <dbReference type="SAM" id="MobiDB-lite"/>
    </source>
</evidence>
<accession>A0A6J1NFQ2</accession>
<keyword evidence="2" id="KW-1185">Reference proteome</keyword>
<organism evidence="2 3">
    <name type="scientific">Bicyclus anynana</name>
    <name type="common">Squinting bush brown butterfly</name>
    <dbReference type="NCBI Taxonomy" id="110368"/>
    <lineage>
        <taxon>Eukaryota</taxon>
        <taxon>Metazoa</taxon>
        <taxon>Ecdysozoa</taxon>
        <taxon>Arthropoda</taxon>
        <taxon>Hexapoda</taxon>
        <taxon>Insecta</taxon>
        <taxon>Pterygota</taxon>
        <taxon>Neoptera</taxon>
        <taxon>Endopterygota</taxon>
        <taxon>Lepidoptera</taxon>
        <taxon>Glossata</taxon>
        <taxon>Ditrysia</taxon>
        <taxon>Papilionoidea</taxon>
        <taxon>Nymphalidae</taxon>
        <taxon>Satyrinae</taxon>
        <taxon>Satyrini</taxon>
        <taxon>Mycalesina</taxon>
        <taxon>Bicyclus</taxon>
    </lineage>
</organism>
<sequence>MVAEDCIEERDIVEDLNVVEAQAPEVVQDSDDSPDDEDDSLSDPEPPDTESSQEEDDDDIVSSDSEVDNAASNWPLHERCVHGEINNISVPLDRSEVYCRFNEPYHELESLSKYHYREWSEVEHIFMPVIEFAEEMFGDDWSPCSSPCPLCMDS</sequence>
<dbReference type="OrthoDB" id="6930246at2759"/>
<feature type="compositionally biased region" description="Acidic residues" evidence="1">
    <location>
        <begin position="28"/>
        <end position="67"/>
    </location>
</feature>
<gene>
    <name evidence="3" type="primary">LOC112048561</name>
</gene>
<feature type="region of interest" description="Disordered" evidence="1">
    <location>
        <begin position="1"/>
        <end position="68"/>
    </location>
</feature>
<evidence type="ECO:0000313" key="2">
    <source>
        <dbReference type="Proteomes" id="UP001652582"/>
    </source>
</evidence>
<name>A0A6J1NFQ2_BICAN</name>
<dbReference type="Proteomes" id="UP001652582">
    <property type="component" value="Chromosome Z"/>
</dbReference>
<dbReference type="GeneID" id="112048561"/>
<evidence type="ECO:0000313" key="3">
    <source>
        <dbReference type="RefSeq" id="XP_023941914.1"/>
    </source>
</evidence>
<protein>
    <submittedName>
        <fullName evidence="3">Uncharacterized protein LOC112048561</fullName>
    </submittedName>
</protein>
<proteinExistence type="predicted"/>
<dbReference type="KEGG" id="bany:112048561"/>
<feature type="compositionally biased region" description="Acidic residues" evidence="1">
    <location>
        <begin position="1"/>
        <end position="14"/>
    </location>
</feature>
<reference evidence="3" key="1">
    <citation type="submission" date="2025-08" db="UniProtKB">
        <authorList>
            <consortium name="RefSeq"/>
        </authorList>
    </citation>
    <scope>IDENTIFICATION</scope>
</reference>